<proteinExistence type="predicted"/>
<comment type="caution">
    <text evidence="1">The sequence shown here is derived from an EMBL/GenBank/DDBJ whole genome shotgun (WGS) entry which is preliminary data.</text>
</comment>
<dbReference type="SUPFAM" id="SSF53474">
    <property type="entry name" value="alpha/beta-Hydrolases"/>
    <property type="match status" value="1"/>
</dbReference>
<reference evidence="2" key="1">
    <citation type="submission" date="2017-04" db="EMBL/GenBank/DDBJ databases">
        <title>Function of individual gut microbiota members based on whole genome sequencing of pure cultures obtained from chicken caecum.</title>
        <authorList>
            <person name="Medvecky M."/>
            <person name="Cejkova D."/>
            <person name="Polansky O."/>
            <person name="Karasova D."/>
            <person name="Kubasova T."/>
            <person name="Cizek A."/>
            <person name="Rychlik I."/>
        </authorList>
    </citation>
    <scope>NUCLEOTIDE SEQUENCE [LARGE SCALE GENOMIC DNA]</scope>
    <source>
        <strain evidence="2">An199</strain>
    </source>
</reference>
<dbReference type="GO" id="GO:0006629">
    <property type="term" value="P:lipid metabolic process"/>
    <property type="evidence" value="ECO:0007669"/>
    <property type="project" value="InterPro"/>
</dbReference>
<dbReference type="CDD" id="cd00741">
    <property type="entry name" value="Lipase"/>
    <property type="match status" value="1"/>
</dbReference>
<accession>A0A1Y4IIA6</accession>
<dbReference type="Gene3D" id="3.40.50.1820">
    <property type="entry name" value="alpha/beta hydrolase"/>
    <property type="match status" value="1"/>
</dbReference>
<dbReference type="InterPro" id="IPR029058">
    <property type="entry name" value="AB_hydrolase_fold"/>
</dbReference>
<protein>
    <submittedName>
        <fullName evidence="1">Uncharacterized protein</fullName>
    </submittedName>
</protein>
<dbReference type="Proteomes" id="UP000195950">
    <property type="component" value="Unassembled WGS sequence"/>
</dbReference>
<organism evidence="1 2">
    <name type="scientific">Parabacteroides distasonis</name>
    <dbReference type="NCBI Taxonomy" id="823"/>
    <lineage>
        <taxon>Bacteria</taxon>
        <taxon>Pseudomonadati</taxon>
        <taxon>Bacteroidota</taxon>
        <taxon>Bacteroidia</taxon>
        <taxon>Bacteroidales</taxon>
        <taxon>Tannerellaceae</taxon>
        <taxon>Parabacteroides</taxon>
    </lineage>
</organism>
<name>A0A1Y4IIA6_PARDI</name>
<sequence length="391" mass="42910">MAKINDILSNLDEKLEQYSIMLAAHPNDKALASELRENLKEYLSSVVASYKGKENLAEDEKHFLEICNEILRPVIMTKGSLGFISGMAGILHDVALSLKKALHKESNKDKILRILDENGSHLLPSYNSLLTRSLNTFKQLFAPDVGQIIANLNSGAESIARFKDQIPSSLFCQPKMAALLADCSEYAYTGYKHNEKVCSLRKKELPKDLWQTDYNEQTGQLIFMNGFKVWLGKNETSIIVAFAGTEPSQIGSLVTDFQQLLAPNFMYLYAAGLVQLFVKHYPNSTIYITGHSLGGGLTQFAVTANMAEGLDRLKGIGFNSAGLSETSLTHLGKPRIEKALKYIIHYTTANDPVSARGALIGAHVVLPTCERAGSGHSLNSVRACLHSAFLG</sequence>
<evidence type="ECO:0000313" key="1">
    <source>
        <dbReference type="EMBL" id="OUP16592.1"/>
    </source>
</evidence>
<dbReference type="EMBL" id="NFJX01000015">
    <property type="protein sequence ID" value="OUP16592.1"/>
    <property type="molecule type" value="Genomic_DNA"/>
</dbReference>
<dbReference type="Pfam" id="PF26363">
    <property type="entry name" value="Phospholipase-like"/>
    <property type="match status" value="1"/>
</dbReference>
<gene>
    <name evidence="1" type="ORF">B5F32_15535</name>
</gene>
<dbReference type="RefSeq" id="WP_087345831.1">
    <property type="nucleotide sequence ID" value="NZ_NFJX01000015.1"/>
</dbReference>
<evidence type="ECO:0000313" key="2">
    <source>
        <dbReference type="Proteomes" id="UP000195950"/>
    </source>
</evidence>
<dbReference type="AlphaFoldDB" id="A0A1Y4IIA6"/>